<dbReference type="PRINTS" id="PR00080">
    <property type="entry name" value="SDRFAMILY"/>
</dbReference>
<evidence type="ECO:0000313" key="3">
    <source>
        <dbReference type="EMBL" id="MCV9386601.1"/>
    </source>
</evidence>
<accession>A0ABT3CSC4</accession>
<proteinExistence type="inferred from homology"/>
<dbReference type="Proteomes" id="UP001300692">
    <property type="component" value="Unassembled WGS sequence"/>
</dbReference>
<evidence type="ECO:0000313" key="4">
    <source>
        <dbReference type="Proteomes" id="UP001300692"/>
    </source>
</evidence>
<organism evidence="3 4">
    <name type="scientific">Reichenbachiella ulvae</name>
    <dbReference type="NCBI Taxonomy" id="2980104"/>
    <lineage>
        <taxon>Bacteria</taxon>
        <taxon>Pseudomonadati</taxon>
        <taxon>Bacteroidota</taxon>
        <taxon>Cytophagia</taxon>
        <taxon>Cytophagales</taxon>
        <taxon>Reichenbachiellaceae</taxon>
        <taxon>Reichenbachiella</taxon>
    </lineage>
</organism>
<reference evidence="3 4" key="1">
    <citation type="submission" date="2022-10" db="EMBL/GenBank/DDBJ databases">
        <title>Comparative genomics and taxonomic characterization of three novel marine species of genus Reichenbachiella exhibiting antioxidant and polysaccharide degradation activities.</title>
        <authorList>
            <person name="Muhammad N."/>
            <person name="Lee Y.-J."/>
            <person name="Ko J."/>
            <person name="Kim S.-G."/>
        </authorList>
    </citation>
    <scope>NUCLEOTIDE SEQUENCE [LARGE SCALE GENOMIC DNA]</scope>
    <source>
        <strain evidence="3 4">ABR2-5</strain>
    </source>
</reference>
<dbReference type="RefSeq" id="WP_264137412.1">
    <property type="nucleotide sequence ID" value="NZ_JAOYOD010000001.1"/>
</dbReference>
<dbReference type="PROSITE" id="PS00061">
    <property type="entry name" value="ADH_SHORT"/>
    <property type="match status" value="1"/>
</dbReference>
<gene>
    <name evidence="3" type="ORF">N7U62_08005</name>
</gene>
<keyword evidence="2" id="KW-0560">Oxidoreductase</keyword>
<dbReference type="PANTHER" id="PTHR42760">
    <property type="entry name" value="SHORT-CHAIN DEHYDROGENASES/REDUCTASES FAMILY MEMBER"/>
    <property type="match status" value="1"/>
</dbReference>
<name>A0ABT3CSC4_9BACT</name>
<dbReference type="PANTHER" id="PTHR42760:SF115">
    <property type="entry name" value="3-OXOACYL-[ACYL-CARRIER-PROTEIN] REDUCTASE FABG"/>
    <property type="match status" value="1"/>
</dbReference>
<dbReference type="InterPro" id="IPR002347">
    <property type="entry name" value="SDR_fam"/>
</dbReference>
<dbReference type="SUPFAM" id="SSF51735">
    <property type="entry name" value="NAD(P)-binding Rossmann-fold domains"/>
    <property type="match status" value="1"/>
</dbReference>
<comment type="caution">
    <text evidence="3">The sequence shown here is derived from an EMBL/GenBank/DDBJ whole genome shotgun (WGS) entry which is preliminary data.</text>
</comment>
<keyword evidence="4" id="KW-1185">Reference proteome</keyword>
<dbReference type="Gene3D" id="3.40.50.720">
    <property type="entry name" value="NAD(P)-binding Rossmann-like Domain"/>
    <property type="match status" value="1"/>
</dbReference>
<dbReference type="PRINTS" id="PR00081">
    <property type="entry name" value="GDHRDH"/>
</dbReference>
<dbReference type="NCBIfam" id="NF006132">
    <property type="entry name" value="PRK08277.1"/>
    <property type="match status" value="1"/>
</dbReference>
<dbReference type="InterPro" id="IPR036291">
    <property type="entry name" value="NAD(P)-bd_dom_sf"/>
</dbReference>
<dbReference type="EMBL" id="JAOYOD010000001">
    <property type="protein sequence ID" value="MCV9386601.1"/>
    <property type="molecule type" value="Genomic_DNA"/>
</dbReference>
<protein>
    <submittedName>
        <fullName evidence="3">SDR family oxidoreductase</fullName>
    </submittedName>
</protein>
<evidence type="ECO:0000256" key="2">
    <source>
        <dbReference type="ARBA" id="ARBA00023002"/>
    </source>
</evidence>
<comment type="similarity">
    <text evidence="1">Belongs to the short-chain dehydrogenases/reductases (SDR) family.</text>
</comment>
<dbReference type="Pfam" id="PF13561">
    <property type="entry name" value="adh_short_C2"/>
    <property type="match status" value="1"/>
</dbReference>
<dbReference type="InterPro" id="IPR020904">
    <property type="entry name" value="Sc_DH/Rdtase_CS"/>
</dbReference>
<sequence>MGDFSVENKVVIVTGGSGVLGGSMARHFARHGSKLVLIGRNKEKIDEAVSAVEELGANALGIACDVLDSDGLKSAKKLIIDTFGQIDVLINAAGGNVAGATQSNGQEVFDLNHEALNQAIDINLKGAIYPSLIFGEAIAKNGAGSIINISSMATYTAITRVMGYSVAKTGVNSFTQWMASEMAQRFGDKVRVNAIAPGFFIGDQNRKLLLNEDGSLTERSEKVIAKTPMGRFGEIDELNGAAQFLCSEQASFITGVVLPVDGGFSAFSGV</sequence>
<evidence type="ECO:0000256" key="1">
    <source>
        <dbReference type="ARBA" id="ARBA00006484"/>
    </source>
</evidence>